<organism evidence="3 4">
    <name type="scientific">Amanita muscaria (strain Koide BX008)</name>
    <dbReference type="NCBI Taxonomy" id="946122"/>
    <lineage>
        <taxon>Eukaryota</taxon>
        <taxon>Fungi</taxon>
        <taxon>Dikarya</taxon>
        <taxon>Basidiomycota</taxon>
        <taxon>Agaricomycotina</taxon>
        <taxon>Agaricomycetes</taxon>
        <taxon>Agaricomycetidae</taxon>
        <taxon>Agaricales</taxon>
        <taxon>Pluteineae</taxon>
        <taxon>Amanitaceae</taxon>
        <taxon>Amanita</taxon>
    </lineage>
</organism>
<name>A0A0C2T269_AMAMK</name>
<sequence length="572" mass="64970">MLSPTPWDSQQPLHISQLTNNQKNKGIVGNGSSNIVNFGNNNRFSIPQAEEDQLDSLLNGYISKDALYDSFDSSPEFHPDTRKTVRNEIVEWFDESGSKKSPLLWLNGPVGVGKSAIARIIAASHDKLVVATFFFSASSDRSASTLLPTLAWQLGRAIPETRKHIIAALKNSGSLQTTQIEKQFDLLIIEPLKSIATFGSRPVIVIDGVDECIDESLLVRFLRVLVRAGEDGRMAVRFIICSRPEPRIRAILGNAHHVNPTANRQELQSHSLLHRVKHLVLPTFQVYHSRCHDQMQRSGFTKFPQDVWELYRPIRHGVDKDISSSFDTCDDFADTLNEICHHPVTSTIQIGFSEECKEDIARYLEDKFNAIHHPGGDTSPWFQRRDVLYLVKASCGQFLYASTIVRLIHESHFDPRDVFEMARRGSLPTPDLNELYRAILKRAQDTIRKHAEEGGPDYQTEWRIVTDTLALLVFLAGNVHFFTVPKSFPVIEGLLGLENVHHRSFLEFLQSQKRSGEYYISYSTALRRILILMGRTGVRYNIFQMTVGGFIFKIWPLHVIVIFLNGLDFQTF</sequence>
<proteinExistence type="predicted"/>
<dbReference type="InterPro" id="IPR027417">
    <property type="entry name" value="P-loop_NTPase"/>
</dbReference>
<dbReference type="Pfam" id="PF24883">
    <property type="entry name" value="NPHP3_N"/>
    <property type="match status" value="1"/>
</dbReference>
<dbReference type="InParanoid" id="A0A0C2T269"/>
<protein>
    <recommendedName>
        <fullName evidence="2">Nephrocystin 3-like N-terminal domain-containing protein</fullName>
    </recommendedName>
</protein>
<dbReference type="SUPFAM" id="SSF52540">
    <property type="entry name" value="P-loop containing nucleoside triphosphate hydrolases"/>
    <property type="match status" value="1"/>
</dbReference>
<evidence type="ECO:0000313" key="4">
    <source>
        <dbReference type="Proteomes" id="UP000054549"/>
    </source>
</evidence>
<dbReference type="AlphaFoldDB" id="A0A0C2T269"/>
<dbReference type="PANTHER" id="PTHR10039">
    <property type="entry name" value="AMELOGENIN"/>
    <property type="match status" value="1"/>
</dbReference>
<dbReference type="Proteomes" id="UP000054549">
    <property type="component" value="Unassembled WGS sequence"/>
</dbReference>
<dbReference type="InterPro" id="IPR056884">
    <property type="entry name" value="NPHP3-like_N"/>
</dbReference>
<keyword evidence="4" id="KW-1185">Reference proteome</keyword>
<feature type="domain" description="Nephrocystin 3-like N-terminal" evidence="2">
    <location>
        <begin position="88"/>
        <end position="243"/>
    </location>
</feature>
<dbReference type="HOGENOM" id="CLU_000288_6_18_1"/>
<reference evidence="3 4" key="1">
    <citation type="submission" date="2014-04" db="EMBL/GenBank/DDBJ databases">
        <title>Evolutionary Origins and Diversification of the Mycorrhizal Mutualists.</title>
        <authorList>
            <consortium name="DOE Joint Genome Institute"/>
            <consortium name="Mycorrhizal Genomics Consortium"/>
            <person name="Kohler A."/>
            <person name="Kuo A."/>
            <person name="Nagy L.G."/>
            <person name="Floudas D."/>
            <person name="Copeland A."/>
            <person name="Barry K.W."/>
            <person name="Cichocki N."/>
            <person name="Veneault-Fourrey C."/>
            <person name="LaButti K."/>
            <person name="Lindquist E.A."/>
            <person name="Lipzen A."/>
            <person name="Lundell T."/>
            <person name="Morin E."/>
            <person name="Murat C."/>
            <person name="Riley R."/>
            <person name="Ohm R."/>
            <person name="Sun H."/>
            <person name="Tunlid A."/>
            <person name="Henrissat B."/>
            <person name="Grigoriev I.V."/>
            <person name="Hibbett D.S."/>
            <person name="Martin F."/>
        </authorList>
    </citation>
    <scope>NUCLEOTIDE SEQUENCE [LARGE SCALE GENOMIC DNA]</scope>
    <source>
        <strain evidence="3 4">Koide BX008</strain>
    </source>
</reference>
<gene>
    <name evidence="3" type="ORF">M378DRAFT_916511</name>
</gene>
<keyword evidence="1" id="KW-0677">Repeat</keyword>
<dbReference type="EMBL" id="KN818297">
    <property type="protein sequence ID" value="KIL60549.1"/>
    <property type="molecule type" value="Genomic_DNA"/>
</dbReference>
<dbReference type="OrthoDB" id="2683869at2759"/>
<evidence type="ECO:0000256" key="1">
    <source>
        <dbReference type="ARBA" id="ARBA00022737"/>
    </source>
</evidence>
<evidence type="ECO:0000259" key="2">
    <source>
        <dbReference type="Pfam" id="PF24883"/>
    </source>
</evidence>
<accession>A0A0C2T269</accession>
<evidence type="ECO:0000313" key="3">
    <source>
        <dbReference type="EMBL" id="KIL60549.1"/>
    </source>
</evidence>
<dbReference type="Gene3D" id="3.40.50.300">
    <property type="entry name" value="P-loop containing nucleotide triphosphate hydrolases"/>
    <property type="match status" value="1"/>
</dbReference>
<dbReference type="PANTHER" id="PTHR10039:SF14">
    <property type="entry name" value="NACHT DOMAIN-CONTAINING PROTEIN"/>
    <property type="match status" value="1"/>
</dbReference>